<dbReference type="ExpressionAtlas" id="A0A1P8AZ66">
    <property type="expression patterns" value="baseline and differential"/>
</dbReference>
<gene>
    <name evidence="1 2" type="ordered locus">At2g07625</name>
</gene>
<reference evidence="2 3" key="1">
    <citation type="journal article" date="1999" name="Nature">
        <title>Sequence and analysis of chromosome 2 of the plant Arabidopsis thaliana.</title>
        <authorList>
            <person name="Lin X."/>
            <person name="Kaul S."/>
            <person name="Rounsley S."/>
            <person name="Shea T.P."/>
            <person name="Benito M.I."/>
            <person name="Town C.D."/>
            <person name="Fujii C.Y."/>
            <person name="Mason T."/>
            <person name="Bowman C.L."/>
            <person name="Barnstead M."/>
            <person name="Feldblyum T.V."/>
            <person name="Buell C.R."/>
            <person name="Ketchum K.A."/>
            <person name="Lee J."/>
            <person name="Ronning C.M."/>
            <person name="Koo H.L."/>
            <person name="Moffat K.S."/>
            <person name="Cronin L.A."/>
            <person name="Shen M."/>
            <person name="Pai G."/>
            <person name="Van Aken S."/>
            <person name="Umayam L."/>
            <person name="Tallon L.J."/>
            <person name="Gill J.E."/>
            <person name="Adams M.D."/>
            <person name="Carrera A.J."/>
            <person name="Creasy T.H."/>
            <person name="Goodman H.M."/>
            <person name="Somerville C.R."/>
            <person name="Copenhaver G.P."/>
            <person name="Preuss D."/>
            <person name="Nierman W.C."/>
            <person name="White O."/>
            <person name="Eisen J.A."/>
            <person name="Salzberg S.L."/>
            <person name="Fraser C.M."/>
            <person name="Venter J.C."/>
        </authorList>
    </citation>
    <scope>NUCLEOTIDE SEQUENCE [LARGE SCALE GENOMIC DNA]</scope>
    <source>
        <strain evidence="3">cv. Columbia</strain>
    </source>
</reference>
<sequence>MVMHTAAFSRYSSAFSSTVLGYSFLTLLTVILLCALPEAHSSLCAALLRFAHTLSTNAAFSNNSQGD</sequence>
<evidence type="ECO:0000313" key="2">
    <source>
        <dbReference type="EMBL" id="ANM61969.1"/>
    </source>
</evidence>
<evidence type="ECO:0000313" key="3">
    <source>
        <dbReference type="Proteomes" id="UP000006548"/>
    </source>
</evidence>
<protein>
    <submittedName>
        <fullName evidence="2">Transmembrane protein</fullName>
    </submittedName>
</protein>
<dbReference type="SMR" id="A0A1P8AZ66"/>
<keyword evidence="2" id="KW-0812">Transmembrane</keyword>
<proteinExistence type="predicted"/>
<dbReference type="TAIR" id="AT2G07625"/>
<dbReference type="InParanoid" id="A0A1P8AZ66"/>
<dbReference type="EMBL" id="CP002685">
    <property type="protein sequence ID" value="ANM61969.1"/>
    <property type="molecule type" value="Genomic_DNA"/>
</dbReference>
<keyword evidence="2" id="KW-0472">Membrane</keyword>
<organism evidence="2 3">
    <name type="scientific">Arabidopsis thaliana</name>
    <name type="common">Mouse-ear cress</name>
    <dbReference type="NCBI Taxonomy" id="3702"/>
    <lineage>
        <taxon>Eukaryota</taxon>
        <taxon>Viridiplantae</taxon>
        <taxon>Streptophyta</taxon>
        <taxon>Embryophyta</taxon>
        <taxon>Tracheophyta</taxon>
        <taxon>Spermatophyta</taxon>
        <taxon>Magnoliopsida</taxon>
        <taxon>eudicotyledons</taxon>
        <taxon>Gunneridae</taxon>
        <taxon>Pentapetalae</taxon>
        <taxon>rosids</taxon>
        <taxon>malvids</taxon>
        <taxon>Brassicales</taxon>
        <taxon>Brassicaceae</taxon>
        <taxon>Camelineae</taxon>
        <taxon>Arabidopsis</taxon>
    </lineage>
</organism>
<dbReference type="AlphaFoldDB" id="A0A1P8AZ66"/>
<dbReference type="Araport" id="AT2G07625"/>
<dbReference type="KEGG" id="ath:AT2G07625"/>
<dbReference type="Proteomes" id="UP000006548">
    <property type="component" value="Chromosome 2"/>
</dbReference>
<name>A0A1P8AZ66_ARATH</name>
<accession>A0A1P8AZ66</accession>
<dbReference type="RefSeq" id="NP_001324155.1">
    <property type="nucleotide sequence ID" value="NM_001335316.1"/>
</dbReference>
<reference evidence="3" key="2">
    <citation type="journal article" date="2017" name="Plant J.">
        <title>Araport11: a complete reannotation of the Arabidopsis thaliana reference genome.</title>
        <authorList>
            <person name="Cheng C.Y."/>
            <person name="Krishnakumar V."/>
            <person name="Chan A.P."/>
            <person name="Thibaud-Nissen F."/>
            <person name="Schobel S."/>
            <person name="Town C.D."/>
        </authorList>
    </citation>
    <scope>GENOME REANNOTATION</scope>
    <source>
        <strain evidence="3">cv. Columbia</strain>
    </source>
</reference>
<keyword evidence="3" id="KW-1185">Reference proteome</keyword>
<evidence type="ECO:0000313" key="1">
    <source>
        <dbReference type="Araport" id="AT2G07625"/>
    </source>
</evidence>
<dbReference type="GeneID" id="28717811"/>